<dbReference type="PROSITE" id="PS00886">
    <property type="entry name" value="ILVD_EDD_1"/>
    <property type="match status" value="1"/>
</dbReference>
<reference evidence="9 10" key="1">
    <citation type="journal article" date="2016" name="Front. Microbiol.">
        <title>Comparative Genomics Analysis of Streptomyces Species Reveals Their Adaptation to the Marine Environment and Their Diversity at the Genomic Level.</title>
        <authorList>
            <person name="Tian X."/>
            <person name="Zhang Z."/>
            <person name="Yang T."/>
            <person name="Chen M."/>
            <person name="Li J."/>
            <person name="Chen F."/>
            <person name="Yang J."/>
            <person name="Li W."/>
            <person name="Zhang B."/>
            <person name="Zhang Z."/>
            <person name="Wu J."/>
            <person name="Zhang C."/>
            <person name="Long L."/>
            <person name="Xiao J."/>
        </authorList>
    </citation>
    <scope>NUCLEOTIDE SEQUENCE [LARGE SCALE GENOMIC DNA]</scope>
    <source>
        <strain evidence="9 10">SCSIO 10390</strain>
    </source>
</reference>
<evidence type="ECO:0000313" key="10">
    <source>
        <dbReference type="Proteomes" id="UP000176087"/>
    </source>
</evidence>
<evidence type="ECO:0000256" key="4">
    <source>
        <dbReference type="ARBA" id="ARBA00023239"/>
    </source>
</evidence>
<evidence type="ECO:0000256" key="3">
    <source>
        <dbReference type="ARBA" id="ARBA00023014"/>
    </source>
</evidence>
<sequence>MTELRSNYRPGTSPWAVRRAQWRALGLTDEDMAKPKIAIVNSSSSLATCYSHLDAVARAAKEAVDEAGGLGFEIRTVAPSDFIHSAGGRGGYILSARDLISHDIEAAVEGAQLDGMICLASCDKTAPGQLMAAARINLPTVMAGCGYQACGTYRGRHCDIEDVFLGAGHHAQGRLSLEELTGMSETAVAGPGVCAGMGTANSMHMACEALGMALPGSTPVLAESAKMRDDVRAAASRAVALVHEDLRPRDVLTPPAFENAVTLMLSVSASVNSVKHLQAIAEEAESGIDVYGLYEQLADSVPLLAAVRPNGPHSIEEFDAAGGAACVMRGLGGLLHTSAGTVTGRTLGENLAGAPHPDGRVIRPADKPHGRRPTIVLVRGSLAPATGIVKLAVDEQRETSFTGPARVYEDPHAALDGLREGAVAAGDVLVLRGLGPKGTPGMGMASRPVFALDGAGLTGQVAVVTDGQLSGLVNKGVVVGEVSPEAADGGPLALVRDGDTITVDLTSRRADLLVPDDELARRREELETRTQEPSQAGTAARGWLSVYRRTVRPLQEGAVLSPRTRGAHR</sequence>
<dbReference type="SUPFAM" id="SSF52016">
    <property type="entry name" value="LeuD/IlvD-like"/>
    <property type="match status" value="1"/>
</dbReference>
<dbReference type="InterPro" id="IPR037237">
    <property type="entry name" value="IlvD/EDD_N"/>
</dbReference>
<organism evidence="9 10">
    <name type="scientific">Streptomyces abyssalis</name>
    <dbReference type="NCBI Taxonomy" id="933944"/>
    <lineage>
        <taxon>Bacteria</taxon>
        <taxon>Bacillati</taxon>
        <taxon>Actinomycetota</taxon>
        <taxon>Actinomycetes</taxon>
        <taxon>Kitasatosporales</taxon>
        <taxon>Streptomycetaceae</taxon>
        <taxon>Streptomyces</taxon>
    </lineage>
</organism>
<dbReference type="EMBL" id="LJGT01000036">
    <property type="protein sequence ID" value="OEU93832.1"/>
    <property type="molecule type" value="Genomic_DNA"/>
</dbReference>
<dbReference type="Gene3D" id="3.50.30.80">
    <property type="entry name" value="IlvD/EDD C-terminal domain-like"/>
    <property type="match status" value="1"/>
</dbReference>
<dbReference type="InterPro" id="IPR020558">
    <property type="entry name" value="DiOHA_6PGluconate_deHydtase_CS"/>
</dbReference>
<dbReference type="InterPro" id="IPR000581">
    <property type="entry name" value="ILV_EDD_N"/>
</dbReference>
<feature type="domain" description="Dihydroxy-acid/6-phosphogluconate dehydratase C-terminal" evidence="8">
    <location>
        <begin position="361"/>
        <end position="558"/>
    </location>
</feature>
<dbReference type="Proteomes" id="UP000176087">
    <property type="component" value="Unassembled WGS sequence"/>
</dbReference>
<keyword evidence="2" id="KW-0479">Metal-binding</keyword>
<dbReference type="InterPro" id="IPR050165">
    <property type="entry name" value="DHAD_IlvD/Edd"/>
</dbReference>
<protein>
    <submittedName>
        <fullName evidence="9">Dehydratase</fullName>
    </submittedName>
</protein>
<evidence type="ECO:0000256" key="2">
    <source>
        <dbReference type="ARBA" id="ARBA00022714"/>
    </source>
</evidence>
<evidence type="ECO:0000256" key="1">
    <source>
        <dbReference type="ARBA" id="ARBA00006486"/>
    </source>
</evidence>
<evidence type="ECO:0000256" key="5">
    <source>
        <dbReference type="ARBA" id="ARBA00023304"/>
    </source>
</evidence>
<dbReference type="Pfam" id="PF00920">
    <property type="entry name" value="ILVD_EDD_N"/>
    <property type="match status" value="1"/>
</dbReference>
<dbReference type="InterPro" id="IPR042096">
    <property type="entry name" value="Dihydro-acid_dehy_C"/>
</dbReference>
<evidence type="ECO:0000313" key="9">
    <source>
        <dbReference type="EMBL" id="OEU93832.1"/>
    </source>
</evidence>
<dbReference type="SUPFAM" id="SSF143975">
    <property type="entry name" value="IlvD/EDD N-terminal domain-like"/>
    <property type="match status" value="1"/>
</dbReference>
<feature type="compositionally biased region" description="Basic and acidic residues" evidence="6">
    <location>
        <begin position="357"/>
        <end position="368"/>
    </location>
</feature>
<dbReference type="PANTHER" id="PTHR21000">
    <property type="entry name" value="DIHYDROXY-ACID DEHYDRATASE DAD"/>
    <property type="match status" value="1"/>
</dbReference>
<feature type="region of interest" description="Disordered" evidence="6">
    <location>
        <begin position="349"/>
        <end position="368"/>
    </location>
</feature>
<keyword evidence="2" id="KW-0001">2Fe-2S</keyword>
<dbReference type="AlphaFoldDB" id="A0A1E7JV44"/>
<dbReference type="STRING" id="933944.AN215_02490"/>
<dbReference type="PATRIC" id="fig|933944.5.peg.2392"/>
<dbReference type="GO" id="GO:0051537">
    <property type="term" value="F:2 iron, 2 sulfur cluster binding"/>
    <property type="evidence" value="ECO:0007669"/>
    <property type="project" value="UniProtKB-KW"/>
</dbReference>
<feature type="domain" description="Dihydroxy-acid/6-phosphogluconate dehydratase N-terminal" evidence="7">
    <location>
        <begin position="34"/>
        <end position="350"/>
    </location>
</feature>
<dbReference type="GO" id="GO:0004160">
    <property type="term" value="F:dihydroxy-acid dehydratase activity"/>
    <property type="evidence" value="ECO:0007669"/>
    <property type="project" value="TreeGrafter"/>
</dbReference>
<comment type="similarity">
    <text evidence="1">Belongs to the IlvD/Edd family.</text>
</comment>
<keyword evidence="4" id="KW-0456">Lyase</keyword>
<keyword evidence="10" id="KW-1185">Reference proteome</keyword>
<evidence type="ECO:0000259" key="8">
    <source>
        <dbReference type="Pfam" id="PF24877"/>
    </source>
</evidence>
<evidence type="ECO:0000256" key="6">
    <source>
        <dbReference type="SAM" id="MobiDB-lite"/>
    </source>
</evidence>
<name>A0A1E7JV44_9ACTN</name>
<keyword evidence="5" id="KW-0100">Branched-chain amino acid biosynthesis</keyword>
<dbReference type="PANTHER" id="PTHR21000:SF5">
    <property type="entry name" value="DIHYDROXY-ACID DEHYDRATASE, MITOCHONDRIAL"/>
    <property type="match status" value="1"/>
</dbReference>
<gene>
    <name evidence="9" type="ORF">AN215_02490</name>
</gene>
<evidence type="ECO:0000259" key="7">
    <source>
        <dbReference type="Pfam" id="PF00920"/>
    </source>
</evidence>
<accession>A0A1E7JV44</accession>
<dbReference type="GO" id="GO:0009082">
    <property type="term" value="P:branched-chain amino acid biosynthetic process"/>
    <property type="evidence" value="ECO:0007669"/>
    <property type="project" value="UniProtKB-KW"/>
</dbReference>
<dbReference type="OrthoDB" id="4744252at2"/>
<keyword evidence="3" id="KW-0411">Iron-sulfur</keyword>
<keyword evidence="2" id="KW-0408">Iron</keyword>
<comment type="caution">
    <text evidence="9">The sequence shown here is derived from an EMBL/GenBank/DDBJ whole genome shotgun (WGS) entry which is preliminary data.</text>
</comment>
<dbReference type="Pfam" id="PF24877">
    <property type="entry name" value="ILV_EDD_C"/>
    <property type="match status" value="1"/>
</dbReference>
<dbReference type="InterPro" id="IPR056740">
    <property type="entry name" value="ILV_EDD_C"/>
</dbReference>
<keyword evidence="5" id="KW-0028">Amino-acid biosynthesis</keyword>
<proteinExistence type="inferred from homology"/>